<organism evidence="1">
    <name type="scientific">Arundo donax</name>
    <name type="common">Giant reed</name>
    <name type="synonym">Donax arundinaceus</name>
    <dbReference type="NCBI Taxonomy" id="35708"/>
    <lineage>
        <taxon>Eukaryota</taxon>
        <taxon>Viridiplantae</taxon>
        <taxon>Streptophyta</taxon>
        <taxon>Embryophyta</taxon>
        <taxon>Tracheophyta</taxon>
        <taxon>Spermatophyta</taxon>
        <taxon>Magnoliopsida</taxon>
        <taxon>Liliopsida</taxon>
        <taxon>Poales</taxon>
        <taxon>Poaceae</taxon>
        <taxon>PACMAD clade</taxon>
        <taxon>Arundinoideae</taxon>
        <taxon>Arundineae</taxon>
        <taxon>Arundo</taxon>
    </lineage>
</organism>
<reference evidence="1" key="2">
    <citation type="journal article" date="2015" name="Data Brief">
        <title>Shoot transcriptome of the giant reed, Arundo donax.</title>
        <authorList>
            <person name="Barrero R.A."/>
            <person name="Guerrero F.D."/>
            <person name="Moolhuijzen P."/>
            <person name="Goolsby J.A."/>
            <person name="Tidwell J."/>
            <person name="Bellgard S.E."/>
            <person name="Bellgard M.I."/>
        </authorList>
    </citation>
    <scope>NUCLEOTIDE SEQUENCE</scope>
    <source>
        <tissue evidence="1">Shoot tissue taken approximately 20 cm above the soil surface</tissue>
    </source>
</reference>
<sequence length="33" mass="3794">MHLKGKRGEPCFHTGGRVQYEQYTRGNTSSCHK</sequence>
<reference evidence="1" key="1">
    <citation type="submission" date="2014-09" db="EMBL/GenBank/DDBJ databases">
        <authorList>
            <person name="Magalhaes I.L.F."/>
            <person name="Oliveira U."/>
            <person name="Santos F.R."/>
            <person name="Vidigal T.H.D.A."/>
            <person name="Brescovit A.D."/>
            <person name="Santos A.J."/>
        </authorList>
    </citation>
    <scope>NUCLEOTIDE SEQUENCE</scope>
    <source>
        <tissue evidence="1">Shoot tissue taken approximately 20 cm above the soil surface</tissue>
    </source>
</reference>
<evidence type="ECO:0000313" key="1">
    <source>
        <dbReference type="EMBL" id="JAE01094.1"/>
    </source>
</evidence>
<accession>A0A0A9EQ57</accession>
<dbReference type="AlphaFoldDB" id="A0A0A9EQ57"/>
<proteinExistence type="predicted"/>
<name>A0A0A9EQ57_ARUDO</name>
<protein>
    <submittedName>
        <fullName evidence="1">Uncharacterized protein</fullName>
    </submittedName>
</protein>
<dbReference type="EMBL" id="GBRH01196802">
    <property type="protein sequence ID" value="JAE01094.1"/>
    <property type="molecule type" value="Transcribed_RNA"/>
</dbReference>